<dbReference type="PROSITE" id="PS50977">
    <property type="entry name" value="HTH_TETR_2"/>
    <property type="match status" value="1"/>
</dbReference>
<reference evidence="5" key="1">
    <citation type="journal article" date="2019" name="Int. J. Syst. Evol. Microbiol.">
        <title>The Global Catalogue of Microorganisms (GCM) 10K type strain sequencing project: providing services to taxonomists for standard genome sequencing and annotation.</title>
        <authorList>
            <consortium name="The Broad Institute Genomics Platform"/>
            <consortium name="The Broad Institute Genome Sequencing Center for Infectious Disease"/>
            <person name="Wu L."/>
            <person name="Ma J."/>
        </authorList>
    </citation>
    <scope>NUCLEOTIDE SEQUENCE [LARGE SCALE GENOMIC DNA]</scope>
    <source>
        <strain evidence="5">IBRC-M 10987</strain>
    </source>
</reference>
<evidence type="ECO:0000259" key="3">
    <source>
        <dbReference type="PROSITE" id="PS50977"/>
    </source>
</evidence>
<dbReference type="Pfam" id="PF00440">
    <property type="entry name" value="TetR_N"/>
    <property type="match status" value="1"/>
</dbReference>
<evidence type="ECO:0000256" key="2">
    <source>
        <dbReference type="PROSITE-ProRule" id="PRU00335"/>
    </source>
</evidence>
<evidence type="ECO:0000313" key="5">
    <source>
        <dbReference type="Proteomes" id="UP001595715"/>
    </source>
</evidence>
<dbReference type="InterPro" id="IPR050624">
    <property type="entry name" value="HTH-type_Tx_Regulator"/>
</dbReference>
<comment type="caution">
    <text evidence="4">The sequence shown here is derived from an EMBL/GenBank/DDBJ whole genome shotgun (WGS) entry which is preliminary data.</text>
</comment>
<evidence type="ECO:0000256" key="1">
    <source>
        <dbReference type="ARBA" id="ARBA00023125"/>
    </source>
</evidence>
<proteinExistence type="predicted"/>
<dbReference type="PANTHER" id="PTHR43479:SF7">
    <property type="entry name" value="TETR-FAMILY TRANSCRIPTIONAL REGULATOR"/>
    <property type="match status" value="1"/>
</dbReference>
<dbReference type="Gene3D" id="1.10.357.10">
    <property type="entry name" value="Tetracycline Repressor, domain 2"/>
    <property type="match status" value="1"/>
</dbReference>
<keyword evidence="5" id="KW-1185">Reference proteome</keyword>
<keyword evidence="1 2" id="KW-0238">DNA-binding</keyword>
<dbReference type="InterPro" id="IPR001647">
    <property type="entry name" value="HTH_TetR"/>
</dbReference>
<feature type="DNA-binding region" description="H-T-H motif" evidence="2">
    <location>
        <begin position="35"/>
        <end position="54"/>
    </location>
</feature>
<dbReference type="RefSeq" id="WP_377717792.1">
    <property type="nucleotide sequence ID" value="NZ_JBHSAM010000014.1"/>
</dbReference>
<feature type="domain" description="HTH tetR-type" evidence="3">
    <location>
        <begin position="11"/>
        <end position="72"/>
    </location>
</feature>
<evidence type="ECO:0000313" key="4">
    <source>
        <dbReference type="EMBL" id="MFC4099101.1"/>
    </source>
</evidence>
<protein>
    <submittedName>
        <fullName evidence="4">TetR/AcrR family transcriptional regulator</fullName>
    </submittedName>
</protein>
<sequence>MPVNENDPRVQRTRQLLMHAFMALLEEKKNIYSISVQDIAARATVNRATFYAHFADKFAFLESWMREKFQRKLSNELPNGSLSDMDSLRMLMLSVFDFLARTRQYMTPGDRQFEPLFEIAMQKELEQLLLRWLRGLQQPAATPELVEATARFASWGIFGSAVQWSRAPRERTAEAAVRDLLTVVAAGMAPVTG</sequence>
<organism evidence="4 5">
    <name type="scientific">Paenibacillus xanthanilyticus</name>
    <dbReference type="NCBI Taxonomy" id="1783531"/>
    <lineage>
        <taxon>Bacteria</taxon>
        <taxon>Bacillati</taxon>
        <taxon>Bacillota</taxon>
        <taxon>Bacilli</taxon>
        <taxon>Bacillales</taxon>
        <taxon>Paenibacillaceae</taxon>
        <taxon>Paenibacillus</taxon>
    </lineage>
</organism>
<dbReference type="InterPro" id="IPR009057">
    <property type="entry name" value="Homeodomain-like_sf"/>
</dbReference>
<dbReference type="SUPFAM" id="SSF46689">
    <property type="entry name" value="Homeodomain-like"/>
    <property type="match status" value="1"/>
</dbReference>
<dbReference type="PANTHER" id="PTHR43479">
    <property type="entry name" value="ACREF/ENVCD OPERON REPRESSOR-RELATED"/>
    <property type="match status" value="1"/>
</dbReference>
<dbReference type="EMBL" id="JBHSAM010000014">
    <property type="protein sequence ID" value="MFC4099101.1"/>
    <property type="molecule type" value="Genomic_DNA"/>
</dbReference>
<gene>
    <name evidence="4" type="ORF">ACFOZ8_05450</name>
</gene>
<name>A0ABV8JXZ7_9BACL</name>
<accession>A0ABV8JXZ7</accession>
<dbReference type="Proteomes" id="UP001595715">
    <property type="component" value="Unassembled WGS sequence"/>
</dbReference>